<evidence type="ECO:0000256" key="6">
    <source>
        <dbReference type="ARBA" id="ARBA00049753"/>
    </source>
</evidence>
<proteinExistence type="inferred from homology"/>
<feature type="chain" id="PRO_5011557909" description="Probable sugar-binding periplasmic protein" evidence="7">
    <location>
        <begin position="25"/>
        <end position="418"/>
    </location>
</feature>
<dbReference type="PANTHER" id="PTHR43649">
    <property type="entry name" value="ARABINOSE-BINDING PROTEIN-RELATED"/>
    <property type="match status" value="1"/>
</dbReference>
<evidence type="ECO:0000256" key="5">
    <source>
        <dbReference type="ARBA" id="ARBA00049629"/>
    </source>
</evidence>
<keyword evidence="4 7" id="KW-0732">Signal</keyword>
<comment type="similarity">
    <text evidence="2">Belongs to the bacterial solute-binding protein 1 family.</text>
</comment>
<keyword evidence="9" id="KW-1185">Reference proteome</keyword>
<sequence length="418" mass="46561">MRRILLALTLSLALLLAGAVPVMAQDHEQVEIINWWTAGGEEEALMALFDVFEDQYPDFDPVSSAVAGGAGTDAKAVMITRLVGGNPPDSFQVHGGAELFYSYVDPGFMEPVTDLMEDWGVKDAFNPEILDMVRGDDGEIYSVPLNVHRSNVMWYNKGMLEEHGLEAPETVDEMFEVFEALEQEDITPLALGDVNRWPTLHLFENLMLATMGPEDYNAVWDGEIGLDHEGVREALEMLDQAMDYINPDHAALEWQGAAELLIEEEAAFTVMGDWAEGFFRAQDWEPAEDYGWTTVPETEGNYMVITDTFGLPEGAPNPEGAEAWMRTVASQEGQDAFNPVKGSIPARMDAEEDRYSLYLQEAMEDFESDTLSPSIAHGSAAPEDMVADMEDILNEFVADRDIDHTFNRLQQSAMEHLQ</sequence>
<evidence type="ECO:0000313" key="9">
    <source>
        <dbReference type="Proteomes" id="UP000199476"/>
    </source>
</evidence>
<gene>
    <name evidence="8" type="ORF">SAMN04488692_101189</name>
</gene>
<name>A0A1G9HET2_9FIRM</name>
<comment type="function">
    <text evidence="5">Part of a binding-protein-dependent transport system for a sugar.</text>
</comment>
<dbReference type="OrthoDB" id="41208at2"/>
<evidence type="ECO:0000313" key="8">
    <source>
        <dbReference type="EMBL" id="SDL11214.1"/>
    </source>
</evidence>
<feature type="signal peptide" evidence="7">
    <location>
        <begin position="1"/>
        <end position="24"/>
    </location>
</feature>
<accession>A0A1G9HET2</accession>
<evidence type="ECO:0000256" key="4">
    <source>
        <dbReference type="ARBA" id="ARBA00022729"/>
    </source>
</evidence>
<dbReference type="AlphaFoldDB" id="A0A1G9HET2"/>
<organism evidence="8 9">
    <name type="scientific">Halarsenatibacter silvermanii</name>
    <dbReference type="NCBI Taxonomy" id="321763"/>
    <lineage>
        <taxon>Bacteria</taxon>
        <taxon>Bacillati</taxon>
        <taxon>Bacillota</taxon>
        <taxon>Clostridia</taxon>
        <taxon>Halanaerobiales</taxon>
        <taxon>Halarsenatibacteraceae</taxon>
        <taxon>Halarsenatibacter</taxon>
    </lineage>
</organism>
<dbReference type="Proteomes" id="UP000199476">
    <property type="component" value="Unassembled WGS sequence"/>
</dbReference>
<dbReference type="RefSeq" id="WP_089757755.1">
    <property type="nucleotide sequence ID" value="NZ_FNGO01000001.1"/>
</dbReference>
<dbReference type="Gene3D" id="3.40.190.10">
    <property type="entry name" value="Periplasmic binding protein-like II"/>
    <property type="match status" value="2"/>
</dbReference>
<evidence type="ECO:0000256" key="7">
    <source>
        <dbReference type="SAM" id="SignalP"/>
    </source>
</evidence>
<protein>
    <recommendedName>
        <fullName evidence="6">Probable sugar-binding periplasmic protein</fullName>
    </recommendedName>
</protein>
<evidence type="ECO:0000256" key="1">
    <source>
        <dbReference type="ARBA" id="ARBA00004196"/>
    </source>
</evidence>
<dbReference type="SUPFAM" id="SSF53850">
    <property type="entry name" value="Periplasmic binding protein-like II"/>
    <property type="match status" value="1"/>
</dbReference>
<dbReference type="STRING" id="321763.SAMN04488692_101189"/>
<dbReference type="PANTHER" id="PTHR43649:SF28">
    <property type="entry name" value="BINDING PROTEIN COMPONENT OF ABC SUGAR TRANSPORTER-RELATED"/>
    <property type="match status" value="1"/>
</dbReference>
<keyword evidence="3" id="KW-0813">Transport</keyword>
<evidence type="ECO:0000256" key="2">
    <source>
        <dbReference type="ARBA" id="ARBA00008520"/>
    </source>
</evidence>
<dbReference type="InterPro" id="IPR006059">
    <property type="entry name" value="SBP"/>
</dbReference>
<reference evidence="8 9" key="1">
    <citation type="submission" date="2016-10" db="EMBL/GenBank/DDBJ databases">
        <authorList>
            <person name="de Groot N.N."/>
        </authorList>
    </citation>
    <scope>NUCLEOTIDE SEQUENCE [LARGE SCALE GENOMIC DNA]</scope>
    <source>
        <strain evidence="8 9">SLAS-1</strain>
    </source>
</reference>
<dbReference type="EMBL" id="FNGO01000001">
    <property type="protein sequence ID" value="SDL11214.1"/>
    <property type="molecule type" value="Genomic_DNA"/>
</dbReference>
<dbReference type="Pfam" id="PF01547">
    <property type="entry name" value="SBP_bac_1"/>
    <property type="match status" value="1"/>
</dbReference>
<evidence type="ECO:0000256" key="3">
    <source>
        <dbReference type="ARBA" id="ARBA00022448"/>
    </source>
</evidence>
<comment type="subcellular location">
    <subcellularLocation>
        <location evidence="1">Cell envelope</location>
    </subcellularLocation>
</comment>
<dbReference type="GO" id="GO:0030313">
    <property type="term" value="C:cell envelope"/>
    <property type="evidence" value="ECO:0007669"/>
    <property type="project" value="UniProtKB-SubCell"/>
</dbReference>
<dbReference type="InterPro" id="IPR050490">
    <property type="entry name" value="Bact_solute-bd_prot1"/>
</dbReference>